<keyword evidence="5 9" id="KW-0808">Transferase</keyword>
<sequence>MSLFPSKFDTSFSGPTHAFLAAAKSGGKNAPKRKRESTGNTNTPGGKGQDAAVKQADANFEKLLKRFGDGAVVKEKNEGKEGMGQLPGQGKKKKQRQEKVVEQSPAPSPAFKADKGRKSVSAFDDEPAPSPAKFQKKNKGDTPQGKKSKATPTTKAAKVDPVELLIPSIPNAGTKLQVGGEGMSDMQQKMQDKLGGARFRWINEQLYSTPSTEAVAMMKKDPKIFADYHQSHRLQTAAWPSPPLPHLVSLLSPLRTGAIIADLGCGDAGLARELVPKGKVVLSYDLVGDSVLLAQDDAQGKGKRASEGWVVEADFLTHVPLPGRPGGLNFTSSSAEETKKSKKKKQQVAKKNPAASEVVDAVVCCLSLMGVNWVGGIYEACRILKQGGEFHIAEVTSRFVDIPAFTELVISFGFSLEEESQPSTHFTLFKFVKEAEVPQGPARGEKGWDARVKEGEGILKGCVYKKR</sequence>
<comment type="caution">
    <text evidence="11">The sequence shown here is derived from an EMBL/GenBank/DDBJ whole genome shotgun (WGS) entry which is preliminary data.</text>
</comment>
<name>A0A5D3B558_9TREE</name>
<keyword evidence="3 9" id="KW-0698">rRNA processing</keyword>
<dbReference type="Pfam" id="PF05148">
    <property type="entry name" value="Methyltransf_8"/>
    <property type="match status" value="2"/>
</dbReference>
<dbReference type="PANTHER" id="PTHR12787">
    <property type="entry name" value="RIBOSOMAL RNA-PROCESSING PROTEIN 8"/>
    <property type="match status" value="1"/>
</dbReference>
<evidence type="ECO:0000313" key="12">
    <source>
        <dbReference type="Proteomes" id="UP000322245"/>
    </source>
</evidence>
<feature type="region of interest" description="Disordered" evidence="10">
    <location>
        <begin position="22"/>
        <end position="159"/>
    </location>
</feature>
<dbReference type="FunFam" id="1.10.10.2150:FF:000001">
    <property type="entry name" value="Ribosomal RNA-processing protein 8"/>
    <property type="match status" value="1"/>
</dbReference>
<comment type="subcellular location">
    <subcellularLocation>
        <location evidence="1 9">Nucleus</location>
        <location evidence="1 9">Nucleolus</location>
    </subcellularLocation>
</comment>
<evidence type="ECO:0000256" key="8">
    <source>
        <dbReference type="ARBA" id="ARBA00076672"/>
    </source>
</evidence>
<keyword evidence="4 9" id="KW-0489">Methyltransferase</keyword>
<gene>
    <name evidence="11" type="ORF">B9479_000327</name>
</gene>
<reference evidence="11 12" key="1">
    <citation type="submission" date="2017-05" db="EMBL/GenBank/DDBJ databases">
        <title>The Genome Sequence of Tsuchiyaea wingfieldii DSM 27421.</title>
        <authorList>
            <person name="Cuomo C."/>
            <person name="Passer A."/>
            <person name="Billmyre B."/>
            <person name="Heitman J."/>
        </authorList>
    </citation>
    <scope>NUCLEOTIDE SEQUENCE [LARGE SCALE GENOMIC DNA]</scope>
    <source>
        <strain evidence="11 12">DSM 27421</strain>
    </source>
</reference>
<evidence type="ECO:0000256" key="5">
    <source>
        <dbReference type="ARBA" id="ARBA00022679"/>
    </source>
</evidence>
<dbReference type="SUPFAM" id="SSF53335">
    <property type="entry name" value="S-adenosyl-L-methionine-dependent methyltransferases"/>
    <property type="match status" value="1"/>
</dbReference>
<dbReference type="PANTHER" id="PTHR12787:SF0">
    <property type="entry name" value="RIBOSOMAL RNA-PROCESSING PROTEIN 8"/>
    <property type="match status" value="1"/>
</dbReference>
<protein>
    <recommendedName>
        <fullName evidence="8 9">Ribosomal RNA-processing protein 8</fullName>
        <ecNumber evidence="9">2.1.1.-</ecNumber>
    </recommendedName>
</protein>
<accession>A0A5D3B558</accession>
<dbReference type="InterPro" id="IPR042036">
    <property type="entry name" value="RRP8_N"/>
</dbReference>
<dbReference type="GO" id="GO:0016433">
    <property type="term" value="F:rRNA (adenine) methyltransferase activity"/>
    <property type="evidence" value="ECO:0007669"/>
    <property type="project" value="UniProtKB-ARBA"/>
</dbReference>
<dbReference type="InterPro" id="IPR007823">
    <property type="entry name" value="RRP8"/>
</dbReference>
<feature type="compositionally biased region" description="Basic and acidic residues" evidence="10">
    <location>
        <begin position="59"/>
        <end position="81"/>
    </location>
</feature>
<comment type="similarity">
    <text evidence="2 9">Belongs to the methyltransferase superfamily. RRP8 family.</text>
</comment>
<dbReference type="Proteomes" id="UP000322245">
    <property type="component" value="Unassembled WGS sequence"/>
</dbReference>
<evidence type="ECO:0000256" key="2">
    <source>
        <dbReference type="ARBA" id="ARBA00006301"/>
    </source>
</evidence>
<dbReference type="Gene3D" id="1.10.10.2150">
    <property type="entry name" value="Ribosomal RNA-processing protein 8, N-terminal domain"/>
    <property type="match status" value="1"/>
</dbReference>
<dbReference type="AlphaFoldDB" id="A0A5D3B558"/>
<organism evidence="11 12">
    <name type="scientific">Cryptococcus floricola</name>
    <dbReference type="NCBI Taxonomy" id="2591691"/>
    <lineage>
        <taxon>Eukaryota</taxon>
        <taxon>Fungi</taxon>
        <taxon>Dikarya</taxon>
        <taxon>Basidiomycota</taxon>
        <taxon>Agaricomycotina</taxon>
        <taxon>Tremellomycetes</taxon>
        <taxon>Tremellales</taxon>
        <taxon>Cryptococcaceae</taxon>
        <taxon>Cryptococcus</taxon>
    </lineage>
</organism>
<dbReference type="Gene3D" id="3.40.50.150">
    <property type="entry name" value="Vaccinia Virus protein VP39"/>
    <property type="match status" value="1"/>
</dbReference>
<evidence type="ECO:0000256" key="7">
    <source>
        <dbReference type="ARBA" id="ARBA00023242"/>
    </source>
</evidence>
<feature type="region of interest" description="Disordered" evidence="10">
    <location>
        <begin position="324"/>
        <end position="350"/>
    </location>
</feature>
<evidence type="ECO:0000256" key="10">
    <source>
        <dbReference type="SAM" id="MobiDB-lite"/>
    </source>
</evidence>
<evidence type="ECO:0000256" key="9">
    <source>
        <dbReference type="RuleBase" id="RU365074"/>
    </source>
</evidence>
<keyword evidence="12" id="KW-1185">Reference proteome</keyword>
<proteinExistence type="inferred from homology"/>
<evidence type="ECO:0000256" key="1">
    <source>
        <dbReference type="ARBA" id="ARBA00004604"/>
    </source>
</evidence>
<dbReference type="EC" id="2.1.1.-" evidence="9"/>
<keyword evidence="6 9" id="KW-0949">S-adenosyl-L-methionine</keyword>
<dbReference type="GO" id="GO:0042273">
    <property type="term" value="P:ribosomal large subunit biogenesis"/>
    <property type="evidence" value="ECO:0007669"/>
    <property type="project" value="TreeGrafter"/>
</dbReference>
<dbReference type="EMBL" id="NIDF01000002">
    <property type="protein sequence ID" value="TYJ58895.1"/>
    <property type="molecule type" value="Genomic_DNA"/>
</dbReference>
<evidence type="ECO:0000256" key="6">
    <source>
        <dbReference type="ARBA" id="ARBA00022691"/>
    </source>
</evidence>
<dbReference type="GO" id="GO:0005730">
    <property type="term" value="C:nucleolus"/>
    <property type="evidence" value="ECO:0007669"/>
    <property type="project" value="UniProtKB-SubCell"/>
</dbReference>
<evidence type="ECO:0000256" key="3">
    <source>
        <dbReference type="ARBA" id="ARBA00022552"/>
    </source>
</evidence>
<dbReference type="InterPro" id="IPR029063">
    <property type="entry name" value="SAM-dependent_MTases_sf"/>
</dbReference>
<evidence type="ECO:0000256" key="4">
    <source>
        <dbReference type="ARBA" id="ARBA00022603"/>
    </source>
</evidence>
<keyword evidence="7 9" id="KW-0539">Nucleus</keyword>
<evidence type="ECO:0000313" key="11">
    <source>
        <dbReference type="EMBL" id="TYJ58895.1"/>
    </source>
</evidence>
<comment type="function">
    <text evidence="9">S-adenosyl-L-methionine-dependent methyltransferase that specifically methylates the N(1) position of adenine in helix 25.1 in 25S rRNA. Required both for ribosomal 40S and 60S subunits biogenesis. Required for efficient pre-rRNA cleavage at site A2.</text>
</comment>